<dbReference type="GO" id="GO:0016757">
    <property type="term" value="F:glycosyltransferase activity"/>
    <property type="evidence" value="ECO:0007669"/>
    <property type="project" value="InterPro"/>
</dbReference>
<protein>
    <submittedName>
        <fullName evidence="3">Group 1 glycosyl transferase</fullName>
    </submittedName>
</protein>
<dbReference type="InterPro" id="IPR001296">
    <property type="entry name" value="Glyco_trans_1"/>
</dbReference>
<dbReference type="Pfam" id="PF00534">
    <property type="entry name" value="Glycos_transf_1"/>
    <property type="match status" value="1"/>
</dbReference>
<evidence type="ECO:0000259" key="1">
    <source>
        <dbReference type="Pfam" id="PF00534"/>
    </source>
</evidence>
<keyword evidence="3" id="KW-0808">Transferase</keyword>
<dbReference type="PANTHER" id="PTHR45947:SF3">
    <property type="entry name" value="SULFOQUINOVOSYL TRANSFERASE SQD2"/>
    <property type="match status" value="1"/>
</dbReference>
<evidence type="ECO:0000313" key="3">
    <source>
        <dbReference type="EMBL" id="BAY80670.1"/>
    </source>
</evidence>
<proteinExistence type="predicted"/>
<sequence length="409" mass="45871">MPLRLGFLAAAPRISTHPDAEMSGPRSRILGLIQGFKTCNWEIETFIVGDRVPQNWSAKGSGEAISKGFFRTLAVDLVRLSLSLINSWKSYRELGNKVDFVYEYAATLQCLGWIFQRQGIPWILQAEALLFYEAKAERKALVLDGIAKWMEIQAYKKCDILACVSETLKDILVQDYDIAADKIVLVNNGVDIDFLNPELHQPSRKFPGFTIGFVGSLYAWSGLNLLLEAIAELRKADLDISLVVVGDGSMKSAWEKLAEDLGISENVAFIGRVPWQQVPQYIAGFDVGFSGQVQLQMGQMYLSPMKLYEYMSMAKPVIASAFEDAKRLINDGKTGFLFQPENKDDLKRALLFAFHQQQNLPQMGKLARTEIVNHHSWNSRVQVLVKGVEQILEKRSSPTQLNSVSNLTT</sequence>
<dbReference type="PANTHER" id="PTHR45947">
    <property type="entry name" value="SULFOQUINOVOSYL TRANSFERASE SQD2"/>
    <property type="match status" value="1"/>
</dbReference>
<dbReference type="OrthoDB" id="9813214at2"/>
<reference evidence="3 4" key="1">
    <citation type="submission" date="2017-06" db="EMBL/GenBank/DDBJ databases">
        <title>Genome sequencing of cyanobaciteial culture collection at National Institute for Environmental Studies (NIES).</title>
        <authorList>
            <person name="Hirose Y."/>
            <person name="Shimura Y."/>
            <person name="Fujisawa T."/>
            <person name="Nakamura Y."/>
            <person name="Kawachi M."/>
        </authorList>
    </citation>
    <scope>NUCLEOTIDE SEQUENCE [LARGE SCALE GENOMIC DNA]</scope>
    <source>
        <strain evidence="3 4">NIES-267</strain>
    </source>
</reference>
<accession>A0A1Z4LHF1</accession>
<dbReference type="CDD" id="cd03794">
    <property type="entry name" value="GT4_WbuB-like"/>
    <property type="match status" value="1"/>
</dbReference>
<keyword evidence="4" id="KW-1185">Reference proteome</keyword>
<dbReference type="Pfam" id="PF13439">
    <property type="entry name" value="Glyco_transf_4"/>
    <property type="match status" value="1"/>
</dbReference>
<dbReference type="Gene3D" id="3.40.50.2000">
    <property type="entry name" value="Glycogen Phosphorylase B"/>
    <property type="match status" value="2"/>
</dbReference>
<evidence type="ECO:0000313" key="4">
    <source>
        <dbReference type="Proteomes" id="UP000218418"/>
    </source>
</evidence>
<feature type="domain" description="Glycosyl transferase family 1" evidence="1">
    <location>
        <begin position="209"/>
        <end position="368"/>
    </location>
</feature>
<dbReference type="InterPro" id="IPR028098">
    <property type="entry name" value="Glyco_trans_4-like_N"/>
</dbReference>
<feature type="domain" description="Glycosyltransferase subfamily 4-like N-terminal" evidence="2">
    <location>
        <begin position="79"/>
        <end position="193"/>
    </location>
</feature>
<dbReference type="EMBL" id="AP018227">
    <property type="protein sequence ID" value="BAY80670.1"/>
    <property type="molecule type" value="Genomic_DNA"/>
</dbReference>
<organism evidence="3 4">
    <name type="scientific">Calothrix parasitica NIES-267</name>
    <dbReference type="NCBI Taxonomy" id="1973488"/>
    <lineage>
        <taxon>Bacteria</taxon>
        <taxon>Bacillati</taxon>
        <taxon>Cyanobacteriota</taxon>
        <taxon>Cyanophyceae</taxon>
        <taxon>Nostocales</taxon>
        <taxon>Calotrichaceae</taxon>
        <taxon>Calothrix</taxon>
    </lineage>
</organism>
<dbReference type="InterPro" id="IPR050194">
    <property type="entry name" value="Glycosyltransferase_grp1"/>
</dbReference>
<dbReference type="AlphaFoldDB" id="A0A1Z4LHF1"/>
<dbReference type="SUPFAM" id="SSF53756">
    <property type="entry name" value="UDP-Glycosyltransferase/glycogen phosphorylase"/>
    <property type="match status" value="1"/>
</dbReference>
<name>A0A1Z4LHF1_9CYAN</name>
<dbReference type="Proteomes" id="UP000218418">
    <property type="component" value="Chromosome"/>
</dbReference>
<gene>
    <name evidence="3" type="ORF">NIES267_01270</name>
</gene>
<evidence type="ECO:0000259" key="2">
    <source>
        <dbReference type="Pfam" id="PF13439"/>
    </source>
</evidence>